<dbReference type="Pfam" id="PF00487">
    <property type="entry name" value="FA_desaturase"/>
    <property type="match status" value="1"/>
</dbReference>
<dbReference type="Proteomes" id="UP000189177">
    <property type="component" value="Unassembled WGS sequence"/>
</dbReference>
<keyword evidence="4 12" id="KW-0812">Transmembrane</keyword>
<comment type="caution">
    <text evidence="14">The sequence shown here is derived from an EMBL/GenBank/DDBJ whole genome shotgun (WGS) entry which is preliminary data.</text>
</comment>
<keyword evidence="9" id="KW-0443">Lipid metabolism</keyword>
<dbReference type="OrthoDB" id="9768289at2"/>
<feature type="transmembrane region" description="Helical" evidence="12">
    <location>
        <begin position="72"/>
        <end position="91"/>
    </location>
</feature>
<dbReference type="InterPro" id="IPR015876">
    <property type="entry name" value="Acyl-CoA_DS"/>
</dbReference>
<keyword evidence="5" id="KW-0276">Fatty acid metabolism</keyword>
<evidence type="ECO:0000256" key="8">
    <source>
        <dbReference type="ARBA" id="ARBA00023004"/>
    </source>
</evidence>
<evidence type="ECO:0000256" key="9">
    <source>
        <dbReference type="ARBA" id="ARBA00023098"/>
    </source>
</evidence>
<evidence type="ECO:0000259" key="13">
    <source>
        <dbReference type="Pfam" id="PF00487"/>
    </source>
</evidence>
<keyword evidence="7" id="KW-0560">Oxidoreductase</keyword>
<comment type="similarity">
    <text evidence="2">Belongs to the fatty acid desaturase type 2 family.</text>
</comment>
<dbReference type="RefSeq" id="WP_018947324.1">
    <property type="nucleotide sequence ID" value="NZ_MUZR01000044.1"/>
</dbReference>
<dbReference type="PANTHER" id="PTHR11351">
    <property type="entry name" value="ACYL-COA DESATURASE"/>
    <property type="match status" value="1"/>
</dbReference>
<dbReference type="CDD" id="cd03505">
    <property type="entry name" value="Delta9-FADS-like"/>
    <property type="match status" value="1"/>
</dbReference>
<keyword evidence="8" id="KW-0408">Iron</keyword>
<dbReference type="EMBL" id="MUZR01000044">
    <property type="protein sequence ID" value="OOC09582.1"/>
    <property type="molecule type" value="Genomic_DNA"/>
</dbReference>
<sequence length="379" mass="44354">MSAHTPPVAWTSAIFFALSNLAALTLVPWWGLTQGFSGAAWLFFGLFLVLSGLGITVGYHRLWAHRSFKARGPLRVILALCGALALQNSIYNWSARHRVHHGYVDDVERDPHSIKRGFWHAHMGWMLRNWPASRADYSRAKDLTKDPVVMWQHRHYWTLVWGLNLGLPLLLGLVFGDVIGMLLLAGVLRLVLSHHFTFFINSLAHWWGWRPYSDENTAVDNGLVALLTWGEGYHNFHHAFQGDYRNGVRWWQYDPSKWLINLLAWTGLVHDRRWTPRFKILRARLHTEFRRLLNADAAGPMHDTWRATVEREYQHFRDTVNQWQQVQADNMRAGREALNDRWLRTELRTRFKELEYRLKMQRRRLRALSACHRTPSASA</sequence>
<organism evidence="14 15">
    <name type="scientific">Thioalkalivibrio halophilus</name>
    <dbReference type="NCBI Taxonomy" id="252474"/>
    <lineage>
        <taxon>Bacteria</taxon>
        <taxon>Pseudomonadati</taxon>
        <taxon>Pseudomonadota</taxon>
        <taxon>Gammaproteobacteria</taxon>
        <taxon>Chromatiales</taxon>
        <taxon>Ectothiorhodospiraceae</taxon>
        <taxon>Thioalkalivibrio</taxon>
    </lineage>
</organism>
<feature type="transmembrane region" description="Helical" evidence="12">
    <location>
        <begin position="169"/>
        <end position="192"/>
    </location>
</feature>
<dbReference type="InterPro" id="IPR005804">
    <property type="entry name" value="FA_desaturase_dom"/>
</dbReference>
<proteinExistence type="inferred from homology"/>
<evidence type="ECO:0000256" key="2">
    <source>
        <dbReference type="ARBA" id="ARBA00008749"/>
    </source>
</evidence>
<reference evidence="14 15" key="1">
    <citation type="submission" date="2017-02" db="EMBL/GenBank/DDBJ databases">
        <title>Genomic diversity within the haloalkaliphilic genus Thioalkalivibrio.</title>
        <authorList>
            <person name="Ahn A.-C."/>
            <person name="Meier-Kolthoff J."/>
            <person name="Overmars L."/>
            <person name="Richter M."/>
            <person name="Woyke T."/>
            <person name="Sorokin D.Y."/>
            <person name="Muyzer G."/>
        </authorList>
    </citation>
    <scope>NUCLEOTIDE SEQUENCE [LARGE SCALE GENOMIC DNA]</scope>
    <source>
        <strain evidence="14 15">HL17</strain>
    </source>
</reference>
<keyword evidence="10 12" id="KW-0472">Membrane</keyword>
<protein>
    <submittedName>
        <fullName evidence="14">Acyl-CoA desaturase</fullName>
    </submittedName>
</protein>
<gene>
    <name evidence="14" type="ORF">B1A74_10300</name>
</gene>
<evidence type="ECO:0000256" key="4">
    <source>
        <dbReference type="ARBA" id="ARBA00022692"/>
    </source>
</evidence>
<accession>A0A1V2ZWT1</accession>
<name>A0A1V2ZWT1_9GAMM</name>
<evidence type="ECO:0000313" key="14">
    <source>
        <dbReference type="EMBL" id="OOC09582.1"/>
    </source>
</evidence>
<dbReference type="STRING" id="252474.B1A74_10300"/>
<dbReference type="GO" id="GO:0016717">
    <property type="term" value="F:oxidoreductase activity, acting on paired donors, with oxidation of a pair of donors resulting in the reduction of molecular oxygen to two molecules of water"/>
    <property type="evidence" value="ECO:0007669"/>
    <property type="project" value="InterPro"/>
</dbReference>
<evidence type="ECO:0000256" key="11">
    <source>
        <dbReference type="ARBA" id="ARBA00023160"/>
    </source>
</evidence>
<comment type="subcellular location">
    <subcellularLocation>
        <location evidence="1">Membrane</location>
        <topology evidence="1">Multi-pass membrane protein</topology>
    </subcellularLocation>
</comment>
<evidence type="ECO:0000256" key="7">
    <source>
        <dbReference type="ARBA" id="ARBA00023002"/>
    </source>
</evidence>
<feature type="transmembrane region" description="Helical" evidence="12">
    <location>
        <begin position="39"/>
        <end position="60"/>
    </location>
</feature>
<keyword evidence="3" id="KW-0444">Lipid biosynthesis</keyword>
<evidence type="ECO:0000313" key="15">
    <source>
        <dbReference type="Proteomes" id="UP000189177"/>
    </source>
</evidence>
<dbReference type="GO" id="GO:0016020">
    <property type="term" value="C:membrane"/>
    <property type="evidence" value="ECO:0007669"/>
    <property type="project" value="UniProtKB-SubCell"/>
</dbReference>
<keyword evidence="6 12" id="KW-1133">Transmembrane helix</keyword>
<evidence type="ECO:0000256" key="3">
    <source>
        <dbReference type="ARBA" id="ARBA00022516"/>
    </source>
</evidence>
<evidence type="ECO:0000256" key="5">
    <source>
        <dbReference type="ARBA" id="ARBA00022832"/>
    </source>
</evidence>
<dbReference type="GO" id="GO:0006633">
    <property type="term" value="P:fatty acid biosynthetic process"/>
    <property type="evidence" value="ECO:0007669"/>
    <property type="project" value="UniProtKB-KW"/>
</dbReference>
<evidence type="ECO:0000256" key="10">
    <source>
        <dbReference type="ARBA" id="ARBA00023136"/>
    </source>
</evidence>
<evidence type="ECO:0000256" key="12">
    <source>
        <dbReference type="SAM" id="Phobius"/>
    </source>
</evidence>
<evidence type="ECO:0000256" key="6">
    <source>
        <dbReference type="ARBA" id="ARBA00022989"/>
    </source>
</evidence>
<keyword evidence="11" id="KW-0275">Fatty acid biosynthesis</keyword>
<keyword evidence="15" id="KW-1185">Reference proteome</keyword>
<dbReference type="AlphaFoldDB" id="A0A1V2ZWT1"/>
<feature type="domain" description="Fatty acid desaturase" evidence="13">
    <location>
        <begin position="40"/>
        <end position="255"/>
    </location>
</feature>
<dbReference type="PRINTS" id="PR00075">
    <property type="entry name" value="FACDDSATRASE"/>
</dbReference>
<dbReference type="PANTHER" id="PTHR11351:SF31">
    <property type="entry name" value="DESATURASE 1, ISOFORM A-RELATED"/>
    <property type="match status" value="1"/>
</dbReference>
<evidence type="ECO:0000256" key="1">
    <source>
        <dbReference type="ARBA" id="ARBA00004141"/>
    </source>
</evidence>